<dbReference type="Gene3D" id="2.10.70.10">
    <property type="entry name" value="Complement Module, domain 1"/>
    <property type="match status" value="1"/>
</dbReference>
<protein>
    <recommendedName>
        <fullName evidence="3">Sushi domain-containing protein</fullName>
    </recommendedName>
</protein>
<accession>C3XPY4</accession>
<dbReference type="Pfam" id="PF20700">
    <property type="entry name" value="Mutator"/>
    <property type="match status" value="1"/>
</dbReference>
<dbReference type="InterPro" id="IPR035976">
    <property type="entry name" value="Sushi/SCR/CCP_sf"/>
</dbReference>
<dbReference type="CDD" id="cd00033">
    <property type="entry name" value="CCP"/>
    <property type="match status" value="2"/>
</dbReference>
<feature type="disulfide bond" evidence="2">
    <location>
        <begin position="357"/>
        <end position="400"/>
    </location>
</feature>
<evidence type="ECO:0000256" key="2">
    <source>
        <dbReference type="PROSITE-ProRule" id="PRU00302"/>
    </source>
</evidence>
<organism evidence="4">
    <name type="scientific">Branchiostoma floridae</name>
    <name type="common">Florida lancelet</name>
    <name type="synonym">Amphioxus</name>
    <dbReference type="NCBI Taxonomy" id="7739"/>
    <lineage>
        <taxon>Eukaryota</taxon>
        <taxon>Metazoa</taxon>
        <taxon>Chordata</taxon>
        <taxon>Cephalochordata</taxon>
        <taxon>Leptocardii</taxon>
        <taxon>Amphioxiformes</taxon>
        <taxon>Branchiostomatidae</taxon>
        <taxon>Branchiostoma</taxon>
    </lineage>
</organism>
<reference evidence="4" key="1">
    <citation type="journal article" date="2008" name="Nature">
        <title>The amphioxus genome and the evolution of the chordate karyotype.</title>
        <authorList>
            <consortium name="US DOE Joint Genome Institute (JGI-PGF)"/>
            <person name="Putnam N.H."/>
            <person name="Butts T."/>
            <person name="Ferrier D.E.K."/>
            <person name="Furlong R.F."/>
            <person name="Hellsten U."/>
            <person name="Kawashima T."/>
            <person name="Robinson-Rechavi M."/>
            <person name="Shoguchi E."/>
            <person name="Terry A."/>
            <person name="Yu J.-K."/>
            <person name="Benito-Gutierrez E.L."/>
            <person name="Dubchak I."/>
            <person name="Garcia-Fernandez J."/>
            <person name="Gibson-Brown J.J."/>
            <person name="Grigoriev I.V."/>
            <person name="Horton A.C."/>
            <person name="de Jong P.J."/>
            <person name="Jurka J."/>
            <person name="Kapitonov V.V."/>
            <person name="Kohara Y."/>
            <person name="Kuroki Y."/>
            <person name="Lindquist E."/>
            <person name="Lucas S."/>
            <person name="Osoegawa K."/>
            <person name="Pennacchio L.A."/>
            <person name="Salamov A.A."/>
            <person name="Satou Y."/>
            <person name="Sauka-Spengler T."/>
            <person name="Schmutz J."/>
            <person name="Shin-I T."/>
            <person name="Toyoda A."/>
            <person name="Bronner-Fraser M."/>
            <person name="Fujiyama A."/>
            <person name="Holland L.Z."/>
            <person name="Holland P.W.H."/>
            <person name="Satoh N."/>
            <person name="Rokhsar D.S."/>
        </authorList>
    </citation>
    <scope>NUCLEOTIDE SEQUENCE [LARGE SCALE GENOMIC DNA]</scope>
    <source>
        <strain evidence="4">S238N-H82</strain>
        <tissue evidence="4">Testes</tissue>
    </source>
</reference>
<feature type="disulfide bond" evidence="2">
    <location>
        <begin position="385"/>
        <end position="412"/>
    </location>
</feature>
<name>C3XPY4_BRAFL</name>
<feature type="domain" description="Sushi" evidence="3">
    <location>
        <begin position="420"/>
        <end position="481"/>
    </location>
</feature>
<dbReference type="EMBL" id="GG666451">
    <property type="protein sequence ID" value="EEN70005.1"/>
    <property type="molecule type" value="Genomic_DNA"/>
</dbReference>
<gene>
    <name evidence="4" type="ORF">BRAFLDRAFT_67422</name>
</gene>
<dbReference type="SUPFAM" id="SSF57535">
    <property type="entry name" value="Complement control module/SCR domain"/>
    <property type="match status" value="2"/>
</dbReference>
<comment type="caution">
    <text evidence="2">Lacks conserved residue(s) required for the propagation of feature annotation.</text>
</comment>
<dbReference type="PROSITE" id="PS50923">
    <property type="entry name" value="SUSHI"/>
    <property type="match status" value="2"/>
</dbReference>
<dbReference type="InterPro" id="IPR000436">
    <property type="entry name" value="Sushi_SCR_CCP_dom"/>
</dbReference>
<evidence type="ECO:0000313" key="4">
    <source>
        <dbReference type="EMBL" id="EEN70005.1"/>
    </source>
</evidence>
<dbReference type="AlphaFoldDB" id="C3XPY4"/>
<dbReference type="InParanoid" id="C3XPY4"/>
<dbReference type="SMART" id="SM00032">
    <property type="entry name" value="CCP"/>
    <property type="match status" value="2"/>
</dbReference>
<keyword evidence="1 2" id="KW-1015">Disulfide bond</keyword>
<evidence type="ECO:0000256" key="1">
    <source>
        <dbReference type="ARBA" id="ARBA00023157"/>
    </source>
</evidence>
<sequence>MAKDATCETLRPTDDRPGVLEMMSAVESQAESIPESRDVHIPYILDLFNHFNSEHKIQHPHCHNPIAIMPPEFEVKFGTGYKEALRCKMCGFHTKRFKLYQEADRQGGAIRGPKPTKKAVQMSLALSKLPVGITGAMTLLNATETPTRTQSKLQKITNKLSGVVVSEMKESLAQNRAKLRKVQKVQGKTVKDGEAIFTTGAIDGAYNNPTRNSYTQNATQFTLPVLESTTGENMLIGFQYASNLCSCRRTGEGKERKNHGLSCQANFPMADPIGKAEEFLARRAVEDMQDKHPVLLDKVLSDNDSHGIKGVRYCHRVYRAPSTVVEKLDCEVHVSRGQKRKLFKLSYHLSDQIVEGCSLPPIPRGTYKDSCTYPYADGAVCTYRCPFWHIPDSGSTTKTCSNGVWTGTDLVCKRKDGEPPHCSEPPSPANTIKKRCNVRSPPQQGDYCRWECIPGYVRISGSDFRSCSYGFWRGSDLVCVKQWERVALFTAIIIMGTLQSTEAPPEPALMMGPGLEPPWSVFKRTNASWWIPMRDGTVVGRALLQLSVRSEDAAGIIQYEE</sequence>
<dbReference type="InterPro" id="IPR049012">
    <property type="entry name" value="Mutator_transp_dom"/>
</dbReference>
<feature type="domain" description="Sushi" evidence="3">
    <location>
        <begin position="355"/>
        <end position="414"/>
    </location>
</feature>
<keyword evidence="2" id="KW-0768">Sushi</keyword>
<proteinExistence type="predicted"/>
<feature type="disulfide bond" evidence="2">
    <location>
        <begin position="452"/>
        <end position="479"/>
    </location>
</feature>
<evidence type="ECO:0000259" key="3">
    <source>
        <dbReference type="PROSITE" id="PS50923"/>
    </source>
</evidence>